<reference evidence="4" key="1">
    <citation type="journal article" date="2010" name="Genome Res.">
        <title>Population genomic sequencing of Coccidioides fungi reveals recent hybridization and transposon control.</title>
        <authorList>
            <person name="Neafsey D.E."/>
            <person name="Barker B.M."/>
            <person name="Sharpton T.J."/>
            <person name="Stajich J.E."/>
            <person name="Park D.J."/>
            <person name="Whiston E."/>
            <person name="Hung C.-Y."/>
            <person name="McMahan C."/>
            <person name="White J."/>
            <person name="Sykes S."/>
            <person name="Heiman D."/>
            <person name="Young S."/>
            <person name="Zeng Q."/>
            <person name="Abouelleil A."/>
            <person name="Aftuck L."/>
            <person name="Bessette D."/>
            <person name="Brown A."/>
            <person name="FitzGerald M."/>
            <person name="Lui A."/>
            <person name="Macdonald J.P."/>
            <person name="Priest M."/>
            <person name="Orbach M.J."/>
            <person name="Galgiani J.N."/>
            <person name="Kirkland T.N."/>
            <person name="Cole G.T."/>
            <person name="Birren B.W."/>
            <person name="Henn M.R."/>
            <person name="Taylor J.W."/>
            <person name="Rounsley S.D."/>
        </authorList>
    </citation>
    <scope>NUCLEOTIDE SEQUENCE [LARGE SCALE GENOMIC DNA]</scope>
    <source>
        <strain evidence="4">H538.4</strain>
    </source>
</reference>
<feature type="transmembrane region" description="Helical" evidence="2">
    <location>
        <begin position="47"/>
        <end position="68"/>
    </location>
</feature>
<feature type="region of interest" description="Disordered" evidence="1">
    <location>
        <begin position="91"/>
        <end position="113"/>
    </location>
</feature>
<evidence type="ECO:0000256" key="1">
    <source>
        <dbReference type="SAM" id="MobiDB-lite"/>
    </source>
</evidence>
<feature type="compositionally biased region" description="Low complexity" evidence="1">
    <location>
        <begin position="96"/>
        <end position="107"/>
    </location>
</feature>
<evidence type="ECO:0008006" key="5">
    <source>
        <dbReference type="Google" id="ProtNLM"/>
    </source>
</evidence>
<dbReference type="VEuPathDB" id="FungiDB:CIHG_02127"/>
<evidence type="ECO:0000256" key="2">
    <source>
        <dbReference type="SAM" id="Phobius"/>
    </source>
</evidence>
<protein>
    <recommendedName>
        <fullName evidence="5">Transmembrane protein</fullName>
    </recommendedName>
</protein>
<evidence type="ECO:0000313" key="4">
    <source>
        <dbReference type="Proteomes" id="UP000054563"/>
    </source>
</evidence>
<organism evidence="3 4">
    <name type="scientific">Coccidioides immitis H538.4</name>
    <dbReference type="NCBI Taxonomy" id="396776"/>
    <lineage>
        <taxon>Eukaryota</taxon>
        <taxon>Fungi</taxon>
        <taxon>Dikarya</taxon>
        <taxon>Ascomycota</taxon>
        <taxon>Pezizomycotina</taxon>
        <taxon>Eurotiomycetes</taxon>
        <taxon>Eurotiomycetidae</taxon>
        <taxon>Onygenales</taxon>
        <taxon>Onygenaceae</taxon>
        <taxon>Coccidioides</taxon>
    </lineage>
</organism>
<gene>
    <name evidence="3" type="ORF">CIHG_02127</name>
</gene>
<evidence type="ECO:0000313" key="3">
    <source>
        <dbReference type="EMBL" id="KMU84341.1"/>
    </source>
</evidence>
<dbReference type="Proteomes" id="UP000054563">
    <property type="component" value="Unassembled WGS sequence"/>
</dbReference>
<dbReference type="AlphaFoldDB" id="A0A0J8RI76"/>
<sequence length="153" mass="17959">MYKRRNESLIKACVKTSETHLRTLPRNLNIRAPPIDGWTSHGGWRSWFRSIGVLFLATVVLGPYRVFLRDAALARLVRFDLIGWPHYRRQTPGAASSSRMPMREPSSYGREEYFPSREPCRAEYGPGINNRPPLYTQKTRQTRYRLTWFLPYP</sequence>
<keyword evidence="2" id="KW-0812">Transmembrane</keyword>
<keyword evidence="2" id="KW-0472">Membrane</keyword>
<dbReference type="EMBL" id="DS016985">
    <property type="protein sequence ID" value="KMU84341.1"/>
    <property type="molecule type" value="Genomic_DNA"/>
</dbReference>
<proteinExistence type="predicted"/>
<keyword evidence="2" id="KW-1133">Transmembrane helix</keyword>
<name>A0A0J8RI76_COCIT</name>
<accession>A0A0J8RI76</accession>